<feature type="region of interest" description="Disordered" evidence="1">
    <location>
        <begin position="450"/>
        <end position="485"/>
    </location>
</feature>
<evidence type="ECO:0000259" key="2">
    <source>
        <dbReference type="Pfam" id="PF02470"/>
    </source>
</evidence>
<evidence type="ECO:0000259" key="3">
    <source>
        <dbReference type="Pfam" id="PF11887"/>
    </source>
</evidence>
<dbReference type="NCBIfam" id="TIGR00996">
    <property type="entry name" value="Mtu_fam_mce"/>
    <property type="match status" value="1"/>
</dbReference>
<feature type="region of interest" description="Disordered" evidence="1">
    <location>
        <begin position="355"/>
        <end position="426"/>
    </location>
</feature>
<dbReference type="InterPro" id="IPR024516">
    <property type="entry name" value="Mce_C"/>
</dbReference>
<dbReference type="InterPro" id="IPR003399">
    <property type="entry name" value="Mce/MlaD"/>
</dbReference>
<dbReference type="Proteomes" id="UP000663791">
    <property type="component" value="Unassembled WGS sequence"/>
</dbReference>
<evidence type="ECO:0000313" key="5">
    <source>
        <dbReference type="Proteomes" id="UP000663791"/>
    </source>
</evidence>
<feature type="domain" description="Mammalian cell entry C-terminal" evidence="3">
    <location>
        <begin position="124"/>
        <end position="296"/>
    </location>
</feature>
<keyword evidence="5" id="KW-1185">Reference proteome</keyword>
<dbReference type="RefSeq" id="WP_205292453.1">
    <property type="nucleotide sequence ID" value="NZ_CP074406.1"/>
</dbReference>
<dbReference type="PANTHER" id="PTHR33371">
    <property type="entry name" value="INTERMEMBRANE PHOSPHOLIPID TRANSPORT SYSTEM BINDING PROTEIN MLAD-RELATED"/>
    <property type="match status" value="1"/>
</dbReference>
<sequence>MSSSTRLTRSVRLKLVAFGAVIAATTTYGASQFFDLSGVLHDPDRVRIQFSDPGGIYPRADVELLGTRVGSVVEVLPGPGTGSTVVVDLRHDADVPADLTATVSSKSAIGEQYVALTPRSADGPRLGDGDLVTLAATTPPPDLAQLIGNLDALAGSVDPAALATILDEATLGLEGVGPALGSVLDDADSVTRTALDSADDLTALIDSAQRVLDTQVDLLDETRAGQADLAALTTRLRRLDDTLDDVLRRGIGAGSALQGLLEDNQAALPRLLDDLVAITDVAADRLPHLRKGLVVFPHVLEQNIQTLRHCDTLDPVTGKAVESTCHYDDEGNPIYSAHIAIVLPTVPLAPPCTKGYETKKKYNPDGTPADGKGPRQPDDAPVSDDIRCSSSPYDATGPNVRGFQNAPKGGTRGSGGGAGGPGALGRSGPVWGQALFNPASGIVVTPDGRATKVLAPTPPDPTGTSTDAAGDGSGLGWLLTRNLEE</sequence>
<evidence type="ECO:0000256" key="1">
    <source>
        <dbReference type="SAM" id="MobiDB-lite"/>
    </source>
</evidence>
<dbReference type="Pfam" id="PF02470">
    <property type="entry name" value="MlaD"/>
    <property type="match status" value="1"/>
</dbReference>
<protein>
    <submittedName>
        <fullName evidence="4">MCE family protein</fullName>
    </submittedName>
</protein>
<evidence type="ECO:0000313" key="4">
    <source>
        <dbReference type="EMBL" id="MBM9461129.1"/>
    </source>
</evidence>
<dbReference type="GO" id="GO:0005576">
    <property type="term" value="C:extracellular region"/>
    <property type="evidence" value="ECO:0007669"/>
    <property type="project" value="TreeGrafter"/>
</dbReference>
<dbReference type="EMBL" id="JAERTX010000014">
    <property type="protein sequence ID" value="MBM9461129.1"/>
    <property type="molecule type" value="Genomic_DNA"/>
</dbReference>
<organism evidence="4 5">
    <name type="scientific">Nocardioides faecalis</name>
    <dbReference type="NCBI Taxonomy" id="2803858"/>
    <lineage>
        <taxon>Bacteria</taxon>
        <taxon>Bacillati</taxon>
        <taxon>Actinomycetota</taxon>
        <taxon>Actinomycetes</taxon>
        <taxon>Propionibacteriales</taxon>
        <taxon>Nocardioidaceae</taxon>
        <taxon>Nocardioides</taxon>
    </lineage>
</organism>
<feature type="domain" description="Mce/MlaD" evidence="2">
    <location>
        <begin position="44"/>
        <end position="118"/>
    </location>
</feature>
<comment type="caution">
    <text evidence="4">The sequence shown here is derived from an EMBL/GenBank/DDBJ whole genome shotgun (WGS) entry which is preliminary data.</text>
</comment>
<dbReference type="Pfam" id="PF11887">
    <property type="entry name" value="Mce4_CUP1"/>
    <property type="match status" value="1"/>
</dbReference>
<feature type="compositionally biased region" description="Gly residues" evidence="1">
    <location>
        <begin position="410"/>
        <end position="425"/>
    </location>
</feature>
<gene>
    <name evidence="4" type="ORF">JK386_14600</name>
</gene>
<dbReference type="InterPro" id="IPR052336">
    <property type="entry name" value="MlaD_Phospholipid_Transporter"/>
</dbReference>
<dbReference type="PANTHER" id="PTHR33371:SF16">
    <property type="entry name" value="MCE-FAMILY PROTEIN MCE3F"/>
    <property type="match status" value="1"/>
</dbReference>
<reference evidence="4" key="1">
    <citation type="submission" date="2021-01" db="EMBL/GenBank/DDBJ databases">
        <title>Novel species in genus Nocardioides.</title>
        <authorList>
            <person name="Zhang G."/>
        </authorList>
    </citation>
    <scope>NUCLEOTIDE SEQUENCE</scope>
    <source>
        <strain evidence="4">Zg-536</strain>
    </source>
</reference>
<dbReference type="AlphaFoldDB" id="A0A938Y8F6"/>
<name>A0A938Y8F6_9ACTN</name>
<dbReference type="InterPro" id="IPR005693">
    <property type="entry name" value="Mce"/>
</dbReference>
<proteinExistence type="predicted"/>
<accession>A0A938Y8F6</accession>